<keyword evidence="2" id="KW-1185">Reference proteome</keyword>
<dbReference type="AlphaFoldDB" id="A0AAV6VFC4"/>
<gene>
    <name evidence="1" type="ORF">JTE90_029222</name>
</gene>
<sequence length="92" mass="10622">MIRRTLFLLETALRKCKDGFWNSAEEMQRRVLQQRRGNAKTGSATAQRKCKDGFWKSACASSKPKLYTNLRNLAQLFLFGGLVSLDLKLKRR</sequence>
<evidence type="ECO:0000313" key="2">
    <source>
        <dbReference type="Proteomes" id="UP000827092"/>
    </source>
</evidence>
<proteinExistence type="predicted"/>
<name>A0AAV6VFC4_9ARAC</name>
<dbReference type="EMBL" id="JAFNEN010000104">
    <property type="protein sequence ID" value="KAG8194351.1"/>
    <property type="molecule type" value="Genomic_DNA"/>
</dbReference>
<evidence type="ECO:0000313" key="1">
    <source>
        <dbReference type="EMBL" id="KAG8194351.1"/>
    </source>
</evidence>
<comment type="caution">
    <text evidence="1">The sequence shown here is derived from an EMBL/GenBank/DDBJ whole genome shotgun (WGS) entry which is preliminary data.</text>
</comment>
<dbReference type="Proteomes" id="UP000827092">
    <property type="component" value="Unassembled WGS sequence"/>
</dbReference>
<organism evidence="1 2">
    <name type="scientific">Oedothorax gibbosus</name>
    <dbReference type="NCBI Taxonomy" id="931172"/>
    <lineage>
        <taxon>Eukaryota</taxon>
        <taxon>Metazoa</taxon>
        <taxon>Ecdysozoa</taxon>
        <taxon>Arthropoda</taxon>
        <taxon>Chelicerata</taxon>
        <taxon>Arachnida</taxon>
        <taxon>Araneae</taxon>
        <taxon>Araneomorphae</taxon>
        <taxon>Entelegynae</taxon>
        <taxon>Araneoidea</taxon>
        <taxon>Linyphiidae</taxon>
        <taxon>Erigoninae</taxon>
        <taxon>Oedothorax</taxon>
    </lineage>
</organism>
<accession>A0AAV6VFC4</accession>
<reference evidence="1 2" key="1">
    <citation type="journal article" date="2022" name="Nat. Ecol. Evol.">
        <title>A masculinizing supergene underlies an exaggerated male reproductive morph in a spider.</title>
        <authorList>
            <person name="Hendrickx F."/>
            <person name="De Corte Z."/>
            <person name="Sonet G."/>
            <person name="Van Belleghem S.M."/>
            <person name="Kostlbacher S."/>
            <person name="Vangestel C."/>
        </authorList>
    </citation>
    <scope>NUCLEOTIDE SEQUENCE [LARGE SCALE GENOMIC DNA]</scope>
    <source>
        <strain evidence="1">W744_W776</strain>
    </source>
</reference>
<protein>
    <submittedName>
        <fullName evidence="1">Uncharacterized protein</fullName>
    </submittedName>
</protein>